<dbReference type="Proteomes" id="UP000483362">
    <property type="component" value="Unassembled WGS sequence"/>
</dbReference>
<accession>A0A6L5XBQ9</accession>
<feature type="signal peptide" evidence="1">
    <location>
        <begin position="1"/>
        <end position="26"/>
    </location>
</feature>
<dbReference type="SUPFAM" id="SSF51126">
    <property type="entry name" value="Pectin lyase-like"/>
    <property type="match status" value="1"/>
</dbReference>
<evidence type="ECO:0000313" key="3">
    <source>
        <dbReference type="Proteomes" id="UP000483362"/>
    </source>
</evidence>
<dbReference type="InterPro" id="IPR011050">
    <property type="entry name" value="Pectin_lyase_fold/virulence"/>
</dbReference>
<reference evidence="2 3" key="1">
    <citation type="submission" date="2019-08" db="EMBL/GenBank/DDBJ databases">
        <title>In-depth cultivation of the pig gut microbiome towards novel bacterial diversity and tailored functional studies.</title>
        <authorList>
            <person name="Wylensek D."/>
            <person name="Hitch T.C.A."/>
            <person name="Clavel T."/>
        </authorList>
    </citation>
    <scope>NUCLEOTIDE SEQUENCE [LARGE SCALE GENOMIC DNA]</scope>
    <source>
        <strain evidence="2 3">Oil-RF-744-WCA-WT-10</strain>
    </source>
</reference>
<sequence>MKKAIMLLSVMCVAVSLLLLPSQVAASTVTLRVSQLQGNLTAALRERAAHLGPADHLVLYFDRAGTFTIEGTVEFACNVEIKGLGVKKTTVVLDNGTDRAGFKAFFDDTFFKVSASTSQPLAVSIHDLSVKLKDHNGIWWNGAEKYAFKLCNCAPVSIERFNCTLRNAVCTNVDLRACSNVTVRNCTLTNYNNCTTGGVLWLRGQMHDIDISANTFYKYGNDECVAFFGADAPVPGDIKRYNIKVADNDFYYVNRGNGPADLVNGVFFTYYVGTSTPATVGCASSNVDISGNRFYMQGLCHTIMGITFSERDTHDNVVIANNYIENSPVASDQKIRHCDYEVTDLNAARIPITFSGNTTVNNAAFVAPWGASGYCHLMVHGGAIVDLGKSSLTDNVATSSLTTQRLGCRLLSFDNAGGTVNMTGNSFSGLGMLASIDYGDGIDGKVTINADSNVFTGDTRIYCRNVKTVDLNFVGNTFNSTTSNFFLQEFAQQGSLVFDGNMVNTPGNGQLMTHWDNNDKAARRFNKLQVRNNVFTGVDGERTLLQPITNVRSRSVAGNVYR</sequence>
<proteinExistence type="predicted"/>
<evidence type="ECO:0008006" key="4">
    <source>
        <dbReference type="Google" id="ProtNLM"/>
    </source>
</evidence>
<gene>
    <name evidence="2" type="ORF">FYJ29_02510</name>
</gene>
<keyword evidence="1" id="KW-0732">Signal</keyword>
<keyword evidence="3" id="KW-1185">Reference proteome</keyword>
<protein>
    <recommendedName>
        <fullName evidence="4">Right handed beta helix domain-containing protein</fullName>
    </recommendedName>
</protein>
<organism evidence="2 3">
    <name type="scientific">Sodaliphilus pleomorphus</name>
    <dbReference type="NCBI Taxonomy" id="2606626"/>
    <lineage>
        <taxon>Bacteria</taxon>
        <taxon>Pseudomonadati</taxon>
        <taxon>Bacteroidota</taxon>
        <taxon>Bacteroidia</taxon>
        <taxon>Bacteroidales</taxon>
        <taxon>Muribaculaceae</taxon>
        <taxon>Sodaliphilus</taxon>
    </lineage>
</organism>
<feature type="chain" id="PRO_5026671126" description="Right handed beta helix domain-containing protein" evidence="1">
    <location>
        <begin position="27"/>
        <end position="562"/>
    </location>
</feature>
<dbReference type="AlphaFoldDB" id="A0A6L5XBQ9"/>
<dbReference type="RefSeq" id="WP_154327328.1">
    <property type="nucleotide sequence ID" value="NZ_CP045696.1"/>
</dbReference>
<dbReference type="Gene3D" id="2.160.20.10">
    <property type="entry name" value="Single-stranded right-handed beta-helix, Pectin lyase-like"/>
    <property type="match status" value="1"/>
</dbReference>
<evidence type="ECO:0000256" key="1">
    <source>
        <dbReference type="SAM" id="SignalP"/>
    </source>
</evidence>
<comment type="caution">
    <text evidence="2">The sequence shown here is derived from an EMBL/GenBank/DDBJ whole genome shotgun (WGS) entry which is preliminary data.</text>
</comment>
<evidence type="ECO:0000313" key="2">
    <source>
        <dbReference type="EMBL" id="MSS16648.1"/>
    </source>
</evidence>
<name>A0A6L5XBQ9_9BACT</name>
<dbReference type="EMBL" id="VULT01000003">
    <property type="protein sequence ID" value="MSS16648.1"/>
    <property type="molecule type" value="Genomic_DNA"/>
</dbReference>
<dbReference type="InterPro" id="IPR012334">
    <property type="entry name" value="Pectin_lyas_fold"/>
</dbReference>